<organism evidence="3 4">
    <name type="scientific">Apiospora marii</name>
    <dbReference type="NCBI Taxonomy" id="335849"/>
    <lineage>
        <taxon>Eukaryota</taxon>
        <taxon>Fungi</taxon>
        <taxon>Dikarya</taxon>
        <taxon>Ascomycota</taxon>
        <taxon>Pezizomycotina</taxon>
        <taxon>Sordariomycetes</taxon>
        <taxon>Xylariomycetidae</taxon>
        <taxon>Amphisphaeriales</taxon>
        <taxon>Apiosporaceae</taxon>
        <taxon>Apiospora</taxon>
    </lineage>
</organism>
<dbReference type="Proteomes" id="UP001396898">
    <property type="component" value="Unassembled WGS sequence"/>
</dbReference>
<evidence type="ECO:0000256" key="1">
    <source>
        <dbReference type="SAM" id="MobiDB-lite"/>
    </source>
</evidence>
<evidence type="ECO:0000313" key="4">
    <source>
        <dbReference type="Proteomes" id="UP001396898"/>
    </source>
</evidence>
<keyword evidence="2" id="KW-1133">Transmembrane helix</keyword>
<reference evidence="3 4" key="1">
    <citation type="submission" date="2023-01" db="EMBL/GenBank/DDBJ databases">
        <title>Analysis of 21 Apiospora genomes using comparative genomics revels a genus with tremendous synthesis potential of carbohydrate active enzymes and secondary metabolites.</title>
        <authorList>
            <person name="Sorensen T."/>
        </authorList>
    </citation>
    <scope>NUCLEOTIDE SEQUENCE [LARGE SCALE GENOMIC DNA]</scope>
    <source>
        <strain evidence="3 4">CBS 20057</strain>
    </source>
</reference>
<name>A0ABR1S7Y3_9PEZI</name>
<keyword evidence="2" id="KW-0472">Membrane</keyword>
<evidence type="ECO:0000256" key="2">
    <source>
        <dbReference type="SAM" id="Phobius"/>
    </source>
</evidence>
<feature type="region of interest" description="Disordered" evidence="1">
    <location>
        <begin position="282"/>
        <end position="317"/>
    </location>
</feature>
<keyword evidence="4" id="KW-1185">Reference proteome</keyword>
<dbReference type="Gene3D" id="2.120.10.70">
    <property type="entry name" value="Fucose-specific lectin"/>
    <property type="match status" value="1"/>
</dbReference>
<evidence type="ECO:0008006" key="5">
    <source>
        <dbReference type="Google" id="ProtNLM"/>
    </source>
</evidence>
<dbReference type="EMBL" id="JAQQWI010000007">
    <property type="protein sequence ID" value="KAK8027811.1"/>
    <property type="molecule type" value="Genomic_DNA"/>
</dbReference>
<evidence type="ECO:0000313" key="3">
    <source>
        <dbReference type="EMBL" id="KAK8027811.1"/>
    </source>
</evidence>
<accession>A0ABR1S7Y3</accession>
<feature type="region of interest" description="Disordered" evidence="1">
    <location>
        <begin position="1"/>
        <end position="78"/>
    </location>
</feature>
<keyword evidence="2" id="KW-0812">Transmembrane</keyword>
<feature type="region of interest" description="Disordered" evidence="1">
    <location>
        <begin position="142"/>
        <end position="198"/>
    </location>
</feature>
<feature type="compositionally biased region" description="Low complexity" evidence="1">
    <location>
        <begin position="143"/>
        <end position="169"/>
    </location>
</feature>
<feature type="transmembrane region" description="Helical" evidence="2">
    <location>
        <begin position="259"/>
        <end position="280"/>
    </location>
</feature>
<comment type="caution">
    <text evidence="3">The sequence shown here is derived from an EMBL/GenBank/DDBJ whole genome shotgun (WGS) entry which is preliminary data.</text>
</comment>
<protein>
    <recommendedName>
        <fullName evidence="5">Fucose-specific lectin</fullName>
    </recommendedName>
</protein>
<feature type="compositionally biased region" description="Polar residues" evidence="1">
    <location>
        <begin position="1"/>
        <end position="11"/>
    </location>
</feature>
<dbReference type="SUPFAM" id="SSF89372">
    <property type="entry name" value="Fucose-specific lectin"/>
    <property type="match status" value="1"/>
</dbReference>
<sequence length="665" mass="73394">MPPSSLPSSQGEDPFLDSNKYYFPPGILRAAPVQSGLEAPPQRDENAASPGLQLVPEEQKHSHQDLPGLYGTRSTLQPPPVLLSTGQAVHVDEYASQGLQSVDQHYHQQYQEQQQHQYQQPQQQFYQDGNLAGVQGHQWPVYQSQHQQHQQQQEQQQQEQQQQQQQQQSVQWAGMPSGDPGAWGYPNQQHGYHAAPSGDHFLPEAVTMHSDTHPGLHAGYYQAKPAPSMTGSSELWLNKNEATVMVTPKVSKWRQRPRLLWVGGVIALLVVVGAVVGGVLGSRKSPEESQAAAKPSSSALPGPAGGTSEDNVAPPKSLRMHSRLAVSAWRDTTHTNYTLRLFYQGPDNALRFVENTSENKNWTGAVTLDTLDYAPRPNGAIAAGVYLHSDVWQWELMYIDQDAIIRCQKFDLEGKKIGVKGTGGSMNAYPIKVDPESKIAVYFPYVMSQDADNKLRYTRMLGQNGANLSAPWWVNETNLNAVGTKNTPVLMLPLAQKYIDPAGFIYREAQSGRLAAGTNDNIKNGGDIQSDNLPWNPQGARGLGELPAVPEGSPLAGFSVGRTYDASKMDTYILYLDDQDTVQVVWQDDDRAGWQGPRTFDALGEAEPGTDIACATQGSWDQSGINVSKEQNLNRCFFQEKGTGRLKEVWFDGSDWKKIGYVPLP</sequence>
<proteinExistence type="predicted"/>
<gene>
    <name evidence="3" type="ORF">PG991_004867</name>
</gene>